<reference evidence="1 2" key="1">
    <citation type="submission" date="2023-08" db="EMBL/GenBank/DDBJ databases">
        <title>Microbacterium psychrotolerans sp. nov., a psychrotolerant bacterium isolated from soil in Heilongjiang Province, China.</title>
        <authorList>
            <person name="An P."/>
            <person name="Zhao D."/>
            <person name="Xiang H."/>
        </authorList>
    </citation>
    <scope>NUCLEOTIDE SEQUENCE [LARGE SCALE GENOMIC DNA]</scope>
    <source>
        <strain evidence="1 2">QXD-8</strain>
    </source>
</reference>
<proteinExistence type="predicted"/>
<sequence>MNAREVNVLLTKAALLDPRMKRVDPTEQADMAIEWAFVLDDVALGAGLWSIRQHYRTESRSITPADVVRLAGEYDDDTANTTAQRERAQRDEWLRANGFEPSEWDRLIGAGHTARELLARKGIDPKEIDA</sequence>
<accession>A0ABU0Z0L6</accession>
<protein>
    <submittedName>
        <fullName evidence="1">Uncharacterized protein</fullName>
    </submittedName>
</protein>
<keyword evidence="2" id="KW-1185">Reference proteome</keyword>
<evidence type="ECO:0000313" key="1">
    <source>
        <dbReference type="EMBL" id="MDQ7877346.1"/>
    </source>
</evidence>
<dbReference type="RefSeq" id="WP_308866780.1">
    <property type="nucleotide sequence ID" value="NZ_JAVFWO010000002.1"/>
</dbReference>
<name>A0ABU0Z0L6_9MICO</name>
<dbReference type="EMBL" id="JAVFWO010000002">
    <property type="protein sequence ID" value="MDQ7877346.1"/>
    <property type="molecule type" value="Genomic_DNA"/>
</dbReference>
<comment type="caution">
    <text evidence="1">The sequence shown here is derived from an EMBL/GenBank/DDBJ whole genome shotgun (WGS) entry which is preliminary data.</text>
</comment>
<evidence type="ECO:0000313" key="2">
    <source>
        <dbReference type="Proteomes" id="UP001235133"/>
    </source>
</evidence>
<dbReference type="Proteomes" id="UP001235133">
    <property type="component" value="Unassembled WGS sequence"/>
</dbReference>
<gene>
    <name evidence="1" type="ORF">Q9R08_05080</name>
</gene>
<organism evidence="1 2">
    <name type="scientific">Microbacterium psychrotolerans</name>
    <dbReference type="NCBI Taxonomy" id="3068321"/>
    <lineage>
        <taxon>Bacteria</taxon>
        <taxon>Bacillati</taxon>
        <taxon>Actinomycetota</taxon>
        <taxon>Actinomycetes</taxon>
        <taxon>Micrococcales</taxon>
        <taxon>Microbacteriaceae</taxon>
        <taxon>Microbacterium</taxon>
    </lineage>
</organism>